<reference evidence="1" key="1">
    <citation type="submission" date="2015-09" db="EMBL/GenBank/DDBJ databases">
        <title>Draft Genome Sequences of Two Novel Amoeba-resistant Intranuclear Bacteria, Candidatus Berkiella cookevillensis and Candidatus Berkiella aquae.</title>
        <authorList>
            <person name="Mehari Y.T."/>
            <person name="Arivett B.A."/>
            <person name="Farone A.L."/>
            <person name="Gunderson J.H."/>
            <person name="Farone M.B."/>
        </authorList>
    </citation>
    <scope>NUCLEOTIDE SEQUENCE [LARGE SCALE GENOMIC DNA]</scope>
    <source>
        <strain evidence="1">CC99</strain>
    </source>
</reference>
<organism evidence="1">
    <name type="scientific">Candidatus Berkiella cookevillensis</name>
    <dbReference type="NCBI Taxonomy" id="437022"/>
    <lineage>
        <taxon>Bacteria</taxon>
        <taxon>Pseudomonadati</taxon>
        <taxon>Pseudomonadota</taxon>
        <taxon>Gammaproteobacteria</taxon>
        <taxon>Candidatus Berkiellales</taxon>
        <taxon>Candidatus Berkiellaceae</taxon>
        <taxon>Candidatus Berkiella</taxon>
    </lineage>
</organism>
<keyword evidence="3" id="KW-1185">Reference proteome</keyword>
<dbReference type="Proteomes" id="UP000051494">
    <property type="component" value="Unassembled WGS sequence"/>
</dbReference>
<evidence type="ECO:0000313" key="2">
    <source>
        <dbReference type="EMBL" id="MCS5707797.1"/>
    </source>
</evidence>
<dbReference type="RefSeq" id="WP_057624604.1">
    <property type="nucleotide sequence ID" value="NZ_LKHV02000001.1"/>
</dbReference>
<name>A0A0Q9YMB6_9GAMM</name>
<evidence type="ECO:0000313" key="1">
    <source>
        <dbReference type="EMBL" id="KRG18626.1"/>
    </source>
</evidence>
<proteinExistence type="predicted"/>
<protein>
    <submittedName>
        <fullName evidence="1">Uncharacterized protein</fullName>
    </submittedName>
</protein>
<reference evidence="2" key="2">
    <citation type="journal article" date="2016" name="Genome Announc.">
        <title>Draft Genome Sequences of Two Novel Amoeba-Resistant Intranuclear Bacteria, 'Candidatus Berkiella cookevillensis' and 'Candidatus Berkiella aquae'.</title>
        <authorList>
            <person name="Mehari Y.T."/>
            <person name="Arivett B.A."/>
            <person name="Farone A.L."/>
            <person name="Gunderson J.H."/>
            <person name="Farone M.B."/>
        </authorList>
    </citation>
    <scope>NUCLEOTIDE SEQUENCE</scope>
    <source>
        <strain evidence="2">CC99</strain>
    </source>
</reference>
<sequence length="97" mass="11279">MQLFILTPFNPKWPTAEFKKLDSIIVRAVSETKARDLVNSVTFNSEKSKIGKQIHNPWKNRSFSKCEIYQGTDFSKEGKAEVLAPLELNEYFKKLRK</sequence>
<evidence type="ECO:0000313" key="3">
    <source>
        <dbReference type="Proteomes" id="UP000051494"/>
    </source>
</evidence>
<dbReference type="EMBL" id="LKHV02000001">
    <property type="protein sequence ID" value="MCS5707797.1"/>
    <property type="molecule type" value="Genomic_DNA"/>
</dbReference>
<accession>A0A0Q9YMB6</accession>
<comment type="caution">
    <text evidence="1">The sequence shown here is derived from an EMBL/GenBank/DDBJ whole genome shotgun (WGS) entry which is preliminary data.</text>
</comment>
<gene>
    <name evidence="2" type="ORF">CC99x_002650</name>
    <name evidence="1" type="ORF">CC99x_01513</name>
</gene>
<dbReference type="OrthoDB" id="9840495at2"/>
<dbReference type="AlphaFoldDB" id="A0A0Q9YMB6"/>
<dbReference type="EMBL" id="LKHV01000006">
    <property type="protein sequence ID" value="KRG18626.1"/>
    <property type="molecule type" value="Genomic_DNA"/>
</dbReference>
<reference evidence="2" key="3">
    <citation type="submission" date="2021-06" db="EMBL/GenBank/DDBJ databases">
        <title>Genomic Description and Analysis of Intracellular Bacteria, Candidatus Berkiella cookevillensis and Candidatus Berkiella aquae.</title>
        <authorList>
            <person name="Kidane D.T."/>
            <person name="Mehari Y.T."/>
            <person name="Rice F.C."/>
            <person name="Arivett B.A."/>
            <person name="Farone A.L."/>
            <person name="Berk S.G."/>
            <person name="Farone M.B."/>
        </authorList>
    </citation>
    <scope>NUCLEOTIDE SEQUENCE</scope>
    <source>
        <strain evidence="2">CC99</strain>
    </source>
</reference>